<keyword evidence="2" id="KW-0812">Transmembrane</keyword>
<gene>
    <name evidence="3" type="ORF">ENS64_05405</name>
</gene>
<feature type="compositionally biased region" description="Polar residues" evidence="1">
    <location>
        <begin position="73"/>
        <end position="84"/>
    </location>
</feature>
<feature type="transmembrane region" description="Helical" evidence="2">
    <location>
        <begin position="17"/>
        <end position="34"/>
    </location>
</feature>
<name>A0A7C4QN24_9PLAN</name>
<sequence length="363" mass="40259">MSERLPAHLDRPLQRRMLGYVAIIGVILIAFQIFRGDRPAPGPDRPNPDALDFSVAQDDAGPPLEPDEFRATEQPSAPLSSSEDSPADPQLDPALLERIRDNTLGIRHYEAEAFYAMLDHVRRIPPALVEQAALRDVLYVNLMTDPNKYRGKLVNVVGEMWRCYELPVGPNRYGFERLYEAWVFTGDSGTHPYRIVATQLGDGVRLGENQRTPVRLTGYFLKREGYETPGGLHVAPTILAKRITFHRLAQSAPPRDDLAPVMLGVVVAFGLILAVTLVAFAWSDRHAPPKRTLPPTLGPQVTASLEALEVRNVDQMLRELSERDRFGESPTPPLPQASSNGHRGRGEGGNLLDLPSQPRHEDG</sequence>
<organism evidence="3">
    <name type="scientific">Schlesneria paludicola</name>
    <dbReference type="NCBI Taxonomy" id="360056"/>
    <lineage>
        <taxon>Bacteria</taxon>
        <taxon>Pseudomonadati</taxon>
        <taxon>Planctomycetota</taxon>
        <taxon>Planctomycetia</taxon>
        <taxon>Planctomycetales</taxon>
        <taxon>Planctomycetaceae</taxon>
        <taxon>Schlesneria</taxon>
    </lineage>
</organism>
<proteinExistence type="predicted"/>
<protein>
    <submittedName>
        <fullName evidence="3">Uncharacterized protein</fullName>
    </submittedName>
</protein>
<keyword evidence="2" id="KW-1133">Transmembrane helix</keyword>
<dbReference type="EMBL" id="DSVQ01000011">
    <property type="protein sequence ID" value="HGT38684.1"/>
    <property type="molecule type" value="Genomic_DNA"/>
</dbReference>
<evidence type="ECO:0000256" key="1">
    <source>
        <dbReference type="SAM" id="MobiDB-lite"/>
    </source>
</evidence>
<keyword evidence="2" id="KW-0472">Membrane</keyword>
<dbReference type="AlphaFoldDB" id="A0A7C4QN24"/>
<evidence type="ECO:0000313" key="3">
    <source>
        <dbReference type="EMBL" id="HGT38684.1"/>
    </source>
</evidence>
<feature type="transmembrane region" description="Helical" evidence="2">
    <location>
        <begin position="258"/>
        <end position="282"/>
    </location>
</feature>
<feature type="region of interest" description="Disordered" evidence="1">
    <location>
        <begin position="39"/>
        <end position="91"/>
    </location>
</feature>
<reference evidence="3" key="1">
    <citation type="journal article" date="2020" name="mSystems">
        <title>Genome- and Community-Level Interaction Insights into Carbon Utilization and Element Cycling Functions of Hydrothermarchaeota in Hydrothermal Sediment.</title>
        <authorList>
            <person name="Zhou Z."/>
            <person name="Liu Y."/>
            <person name="Xu W."/>
            <person name="Pan J."/>
            <person name="Luo Z.H."/>
            <person name="Li M."/>
        </authorList>
    </citation>
    <scope>NUCLEOTIDE SEQUENCE [LARGE SCALE GENOMIC DNA]</scope>
    <source>
        <strain evidence="3">SpSt-508</strain>
    </source>
</reference>
<comment type="caution">
    <text evidence="3">The sequence shown here is derived from an EMBL/GenBank/DDBJ whole genome shotgun (WGS) entry which is preliminary data.</text>
</comment>
<feature type="region of interest" description="Disordered" evidence="1">
    <location>
        <begin position="320"/>
        <end position="363"/>
    </location>
</feature>
<evidence type="ECO:0000256" key="2">
    <source>
        <dbReference type="SAM" id="Phobius"/>
    </source>
</evidence>
<accession>A0A7C4QN24</accession>